<comment type="subcellular location">
    <subcellularLocation>
        <location evidence="1">Membrane</location>
        <topology evidence="1">Multi-pass membrane protein</topology>
    </subcellularLocation>
</comment>
<feature type="transmembrane region" description="Helical" evidence="6">
    <location>
        <begin position="144"/>
        <end position="165"/>
    </location>
</feature>
<gene>
    <name evidence="8" type="ORF">QP027_09165</name>
</gene>
<keyword evidence="9" id="KW-1185">Reference proteome</keyword>
<evidence type="ECO:0000256" key="4">
    <source>
        <dbReference type="ARBA" id="ARBA00023136"/>
    </source>
</evidence>
<evidence type="ECO:0000313" key="9">
    <source>
        <dbReference type="Proteomes" id="UP001225598"/>
    </source>
</evidence>
<proteinExistence type="predicted"/>
<feature type="domain" description="Methylamine utilisation protein MauE" evidence="7">
    <location>
        <begin position="35"/>
        <end position="165"/>
    </location>
</feature>
<feature type="compositionally biased region" description="Polar residues" evidence="5">
    <location>
        <begin position="1"/>
        <end position="13"/>
    </location>
</feature>
<feature type="transmembrane region" description="Helical" evidence="6">
    <location>
        <begin position="33"/>
        <end position="52"/>
    </location>
</feature>
<accession>A0ABY8VC70</accession>
<dbReference type="Pfam" id="PF07291">
    <property type="entry name" value="MauE"/>
    <property type="match status" value="1"/>
</dbReference>
<evidence type="ECO:0000256" key="1">
    <source>
        <dbReference type="ARBA" id="ARBA00004141"/>
    </source>
</evidence>
<sequence length="175" mass="19344">MTTMESNSSQNAGSEVFLDEKPETNPETKKDRILDIIAALCRFILGGAWVYAGATKLGNHMVMTQTIEAYEIFTPYWSNILAQLIGPLEIAGGLLLLAGLWIRPAGIVSLVVLALFMIGISQAWSRGLVIDCGCFNPAQSEGGMDYLLTLLRDAVYVVMTAFMIYRPFKRWAIYP</sequence>
<dbReference type="InterPro" id="IPR009908">
    <property type="entry name" value="Methylamine_util_MauE"/>
</dbReference>
<keyword evidence="4 6" id="KW-0472">Membrane</keyword>
<evidence type="ECO:0000256" key="5">
    <source>
        <dbReference type="SAM" id="MobiDB-lite"/>
    </source>
</evidence>
<evidence type="ECO:0000256" key="6">
    <source>
        <dbReference type="SAM" id="Phobius"/>
    </source>
</evidence>
<protein>
    <submittedName>
        <fullName evidence="8">DoxX family membrane protein</fullName>
    </submittedName>
</protein>
<organism evidence="8 9">
    <name type="scientific">Corynebacterium breve</name>
    <dbReference type="NCBI Taxonomy" id="3049799"/>
    <lineage>
        <taxon>Bacteria</taxon>
        <taxon>Bacillati</taxon>
        <taxon>Actinomycetota</taxon>
        <taxon>Actinomycetes</taxon>
        <taxon>Mycobacteriales</taxon>
        <taxon>Corynebacteriaceae</taxon>
        <taxon>Corynebacterium</taxon>
    </lineage>
</organism>
<evidence type="ECO:0000259" key="7">
    <source>
        <dbReference type="Pfam" id="PF07291"/>
    </source>
</evidence>
<dbReference type="EMBL" id="CP126969">
    <property type="protein sequence ID" value="WIM67275.1"/>
    <property type="molecule type" value="Genomic_DNA"/>
</dbReference>
<feature type="transmembrane region" description="Helical" evidence="6">
    <location>
        <begin position="80"/>
        <end position="98"/>
    </location>
</feature>
<dbReference type="Proteomes" id="UP001225598">
    <property type="component" value="Chromosome"/>
</dbReference>
<evidence type="ECO:0000256" key="2">
    <source>
        <dbReference type="ARBA" id="ARBA00022692"/>
    </source>
</evidence>
<evidence type="ECO:0000313" key="8">
    <source>
        <dbReference type="EMBL" id="WIM67275.1"/>
    </source>
</evidence>
<feature type="transmembrane region" description="Helical" evidence="6">
    <location>
        <begin position="105"/>
        <end position="124"/>
    </location>
</feature>
<feature type="region of interest" description="Disordered" evidence="5">
    <location>
        <begin position="1"/>
        <end position="26"/>
    </location>
</feature>
<name>A0ABY8VC70_9CORY</name>
<keyword evidence="2 6" id="KW-0812">Transmembrane</keyword>
<keyword evidence="3 6" id="KW-1133">Transmembrane helix</keyword>
<reference evidence="8 9" key="1">
    <citation type="submission" date="2023-05" db="EMBL/GenBank/DDBJ databases">
        <title>Corynebacterium suedekumii sp. nov. and Corynebacterium breve sp. nov. isolated from raw cow's milk.</title>
        <authorList>
            <person name="Baer M.K."/>
            <person name="Mehl L."/>
            <person name="Hellmuth R."/>
            <person name="Marke G."/>
            <person name="Lipski A."/>
        </authorList>
    </citation>
    <scope>NUCLEOTIDE SEQUENCE [LARGE SCALE GENOMIC DNA]</scope>
    <source>
        <strain evidence="8 9">R4</strain>
    </source>
</reference>
<evidence type="ECO:0000256" key="3">
    <source>
        <dbReference type="ARBA" id="ARBA00022989"/>
    </source>
</evidence>